<dbReference type="NCBIfam" id="NF045521">
    <property type="entry name" value="rhoda_near_glyco"/>
    <property type="match status" value="1"/>
</dbReference>
<dbReference type="PANTHER" id="PTHR43031:SF16">
    <property type="entry name" value="OXIDOREDUCTASE"/>
    <property type="match status" value="1"/>
</dbReference>
<name>A0ABP9H6S8_9FLAO</name>
<dbReference type="Pfam" id="PF00581">
    <property type="entry name" value="Rhodanese"/>
    <property type="match status" value="1"/>
</dbReference>
<dbReference type="SUPFAM" id="SSF52821">
    <property type="entry name" value="Rhodanese/Cell cycle control phosphatase"/>
    <property type="match status" value="1"/>
</dbReference>
<dbReference type="Proteomes" id="UP001501692">
    <property type="component" value="Unassembled WGS sequence"/>
</dbReference>
<gene>
    <name evidence="2" type="ORF">GCM10023315_08280</name>
</gene>
<dbReference type="EMBL" id="BAABJK010000004">
    <property type="protein sequence ID" value="GAA4962431.1"/>
    <property type="molecule type" value="Genomic_DNA"/>
</dbReference>
<dbReference type="InterPro" id="IPR050229">
    <property type="entry name" value="GlpE_sulfurtransferase"/>
</dbReference>
<dbReference type="RefSeq" id="WP_345164836.1">
    <property type="nucleotide sequence ID" value="NZ_BAABJK010000004.1"/>
</dbReference>
<accession>A0ABP9H6S8</accession>
<dbReference type="InterPro" id="IPR036873">
    <property type="entry name" value="Rhodanese-like_dom_sf"/>
</dbReference>
<feature type="domain" description="Rhodanese" evidence="1">
    <location>
        <begin position="45"/>
        <end position="136"/>
    </location>
</feature>
<evidence type="ECO:0000313" key="2">
    <source>
        <dbReference type="EMBL" id="GAA4962431.1"/>
    </source>
</evidence>
<dbReference type="InterPro" id="IPR001763">
    <property type="entry name" value="Rhodanese-like_dom"/>
</dbReference>
<comment type="caution">
    <text evidence="2">The sequence shown here is derived from an EMBL/GenBank/DDBJ whole genome shotgun (WGS) entry which is preliminary data.</text>
</comment>
<sequence>MKNIFLFILIGISISGFSQKKLSKLLKQQNQETIPYISVEALSNEKENVILLDSREEKEFKTSHLQDAICVGYDSFNLASIQPKLPNKDSKIVVYCSLGIRSEDVAEKLKKAGYTNVYNLYGGIFEWKNNDLEVLNSQEKTTDSIHTFSKEWSRWLKKGIKVYE</sequence>
<keyword evidence="3" id="KW-1185">Reference proteome</keyword>
<dbReference type="PANTHER" id="PTHR43031">
    <property type="entry name" value="FAD-DEPENDENT OXIDOREDUCTASE"/>
    <property type="match status" value="1"/>
</dbReference>
<protein>
    <recommendedName>
        <fullName evidence="1">Rhodanese domain-containing protein</fullName>
    </recommendedName>
</protein>
<reference evidence="3" key="1">
    <citation type="journal article" date="2019" name="Int. J. Syst. Evol. Microbiol.">
        <title>The Global Catalogue of Microorganisms (GCM) 10K type strain sequencing project: providing services to taxonomists for standard genome sequencing and annotation.</title>
        <authorList>
            <consortium name="The Broad Institute Genomics Platform"/>
            <consortium name="The Broad Institute Genome Sequencing Center for Infectious Disease"/>
            <person name="Wu L."/>
            <person name="Ma J."/>
        </authorList>
    </citation>
    <scope>NUCLEOTIDE SEQUENCE [LARGE SCALE GENOMIC DNA]</scope>
    <source>
        <strain evidence="3">JCM 18287</strain>
    </source>
</reference>
<dbReference type="PROSITE" id="PS50206">
    <property type="entry name" value="RHODANESE_3"/>
    <property type="match status" value="1"/>
</dbReference>
<evidence type="ECO:0000259" key="1">
    <source>
        <dbReference type="PROSITE" id="PS50206"/>
    </source>
</evidence>
<dbReference type="Gene3D" id="3.40.250.10">
    <property type="entry name" value="Rhodanese-like domain"/>
    <property type="match status" value="1"/>
</dbReference>
<dbReference type="SMART" id="SM00450">
    <property type="entry name" value="RHOD"/>
    <property type="match status" value="1"/>
</dbReference>
<evidence type="ECO:0000313" key="3">
    <source>
        <dbReference type="Proteomes" id="UP001501692"/>
    </source>
</evidence>
<proteinExistence type="predicted"/>
<organism evidence="2 3">
    <name type="scientific">Algibacter aquimarinus</name>
    <dbReference type="NCBI Taxonomy" id="1136748"/>
    <lineage>
        <taxon>Bacteria</taxon>
        <taxon>Pseudomonadati</taxon>
        <taxon>Bacteroidota</taxon>
        <taxon>Flavobacteriia</taxon>
        <taxon>Flavobacteriales</taxon>
        <taxon>Flavobacteriaceae</taxon>
        <taxon>Algibacter</taxon>
    </lineage>
</organism>
<dbReference type="CDD" id="cd00158">
    <property type="entry name" value="RHOD"/>
    <property type="match status" value="1"/>
</dbReference>